<dbReference type="EMBL" id="GGEC01083454">
    <property type="protein sequence ID" value="MBX63938.1"/>
    <property type="molecule type" value="Transcribed_RNA"/>
</dbReference>
<proteinExistence type="predicted"/>
<organism evidence="1">
    <name type="scientific">Rhizophora mucronata</name>
    <name type="common">Asiatic mangrove</name>
    <dbReference type="NCBI Taxonomy" id="61149"/>
    <lineage>
        <taxon>Eukaryota</taxon>
        <taxon>Viridiplantae</taxon>
        <taxon>Streptophyta</taxon>
        <taxon>Embryophyta</taxon>
        <taxon>Tracheophyta</taxon>
        <taxon>Spermatophyta</taxon>
        <taxon>Magnoliopsida</taxon>
        <taxon>eudicotyledons</taxon>
        <taxon>Gunneridae</taxon>
        <taxon>Pentapetalae</taxon>
        <taxon>rosids</taxon>
        <taxon>fabids</taxon>
        <taxon>Malpighiales</taxon>
        <taxon>Rhizophoraceae</taxon>
        <taxon>Rhizophora</taxon>
    </lineage>
</organism>
<protein>
    <submittedName>
        <fullName evidence="1">Uncharacterized protein</fullName>
    </submittedName>
</protein>
<evidence type="ECO:0000313" key="1">
    <source>
        <dbReference type="EMBL" id="MBX63938.1"/>
    </source>
</evidence>
<sequence>MSVGLELLAFSVEMY</sequence>
<accession>A0A2P2QAB4</accession>
<name>A0A2P2QAB4_RHIMU</name>
<reference evidence="1" key="1">
    <citation type="submission" date="2018-02" db="EMBL/GenBank/DDBJ databases">
        <title>Rhizophora mucronata_Transcriptome.</title>
        <authorList>
            <person name="Meera S.P."/>
            <person name="Sreeshan A."/>
            <person name="Augustine A."/>
        </authorList>
    </citation>
    <scope>NUCLEOTIDE SEQUENCE</scope>
    <source>
        <tissue evidence="1">Leaf</tissue>
    </source>
</reference>